<organism evidence="6 7">
    <name type="scientific">Gilvimarinus japonicus</name>
    <dbReference type="NCBI Taxonomy" id="1796469"/>
    <lineage>
        <taxon>Bacteria</taxon>
        <taxon>Pseudomonadati</taxon>
        <taxon>Pseudomonadota</taxon>
        <taxon>Gammaproteobacteria</taxon>
        <taxon>Cellvibrionales</taxon>
        <taxon>Cellvibrionaceae</taxon>
        <taxon>Gilvimarinus</taxon>
    </lineage>
</organism>
<feature type="domain" description="FAD-binding" evidence="5">
    <location>
        <begin position="83"/>
        <end position="253"/>
    </location>
</feature>
<evidence type="ECO:0000256" key="1">
    <source>
        <dbReference type="ARBA" id="ARBA00022630"/>
    </source>
</evidence>
<sequence>MNTQSNSWTVCPECQGRGQKVRRLRKKVRLRYQRELDEFVRLNREGLAPVRPKGHLDDCAHCGGSGLVYSASRPVADAEHYPHVAIIGGGIGGVALALACLHRRIPFTLYERDSGFNTRSQGYGLTLQQASKAIAGLGLFTLDDGVVSTRHLVHTTEGKVLGEWGVRKWKAGNTSAATKRTNVHIARQSLRLALLDELGGGDEVRWGHRLIGVREADSGGVDLSFQVGSVVEHTKADLVVGADGIRSAVRQLLIGESVTPLRYLGCIVILGICPLADLGGLAHDLLDSATVFQTANGNERIYVMPYTADSVMWQLSFPMPESEAIALSNQGAQALKDEACRRTPWHDPIPQILAATKTALVSGYPVYDRALLEPELLQTSAQITLIGDAAHPMSPFKGQGANQALLDALALARAIAIGCRPLSNWREAGLRQSVLTQFEAEMLARSAIKVQDSAAAAQFLHSDTVLYEGDEPRGRCLTKKSIDK</sequence>
<keyword evidence="7" id="KW-1185">Reference proteome</keyword>
<protein>
    <submittedName>
        <fullName evidence="6">FAD-dependent monooxygenase</fullName>
    </submittedName>
</protein>
<dbReference type="Pfam" id="PF01494">
    <property type="entry name" value="FAD_binding_3"/>
    <property type="match status" value="2"/>
</dbReference>
<keyword evidence="1" id="KW-0285">Flavoprotein</keyword>
<dbReference type="InterPro" id="IPR036188">
    <property type="entry name" value="FAD/NAD-bd_sf"/>
</dbReference>
<evidence type="ECO:0000259" key="5">
    <source>
        <dbReference type="Pfam" id="PF01494"/>
    </source>
</evidence>
<evidence type="ECO:0000256" key="4">
    <source>
        <dbReference type="ARBA" id="ARBA00023033"/>
    </source>
</evidence>
<dbReference type="PANTHER" id="PTHR46972">
    <property type="entry name" value="MONOOXYGENASE ASQM-RELATED"/>
    <property type="match status" value="1"/>
</dbReference>
<accession>A0ABV7HQ84</accession>
<dbReference type="Gene3D" id="3.50.50.60">
    <property type="entry name" value="FAD/NAD(P)-binding domain"/>
    <property type="match status" value="1"/>
</dbReference>
<dbReference type="GO" id="GO:0004497">
    <property type="term" value="F:monooxygenase activity"/>
    <property type="evidence" value="ECO:0007669"/>
    <property type="project" value="UniProtKB-KW"/>
</dbReference>
<evidence type="ECO:0000313" key="7">
    <source>
        <dbReference type="Proteomes" id="UP001595548"/>
    </source>
</evidence>
<gene>
    <name evidence="6" type="ORF">ACFOEB_03550</name>
</gene>
<evidence type="ECO:0000256" key="3">
    <source>
        <dbReference type="ARBA" id="ARBA00023002"/>
    </source>
</evidence>
<evidence type="ECO:0000256" key="2">
    <source>
        <dbReference type="ARBA" id="ARBA00022827"/>
    </source>
</evidence>
<feature type="domain" description="FAD-binding" evidence="5">
    <location>
        <begin position="382"/>
        <end position="416"/>
    </location>
</feature>
<keyword evidence="4 6" id="KW-0503">Monooxygenase</keyword>
<dbReference type="EMBL" id="JBHRTL010000004">
    <property type="protein sequence ID" value="MFC3154265.1"/>
    <property type="molecule type" value="Genomic_DNA"/>
</dbReference>
<dbReference type="Proteomes" id="UP001595548">
    <property type="component" value="Unassembled WGS sequence"/>
</dbReference>
<name>A0ABV7HQ84_9GAMM</name>
<dbReference type="PRINTS" id="PR00420">
    <property type="entry name" value="RNGMNOXGNASE"/>
</dbReference>
<comment type="caution">
    <text evidence="6">The sequence shown here is derived from an EMBL/GenBank/DDBJ whole genome shotgun (WGS) entry which is preliminary data.</text>
</comment>
<reference evidence="7" key="1">
    <citation type="journal article" date="2019" name="Int. J. Syst. Evol. Microbiol.">
        <title>The Global Catalogue of Microorganisms (GCM) 10K type strain sequencing project: providing services to taxonomists for standard genome sequencing and annotation.</title>
        <authorList>
            <consortium name="The Broad Institute Genomics Platform"/>
            <consortium name="The Broad Institute Genome Sequencing Center for Infectious Disease"/>
            <person name="Wu L."/>
            <person name="Ma J."/>
        </authorList>
    </citation>
    <scope>NUCLEOTIDE SEQUENCE [LARGE SCALE GENOMIC DNA]</scope>
    <source>
        <strain evidence="7">KCTC 52141</strain>
    </source>
</reference>
<dbReference type="InterPro" id="IPR002938">
    <property type="entry name" value="FAD-bd"/>
</dbReference>
<proteinExistence type="predicted"/>
<evidence type="ECO:0000313" key="6">
    <source>
        <dbReference type="EMBL" id="MFC3154265.1"/>
    </source>
</evidence>
<keyword evidence="2" id="KW-0274">FAD</keyword>
<dbReference type="PANTHER" id="PTHR46972:SF1">
    <property type="entry name" value="FAD DEPENDENT OXIDOREDUCTASE DOMAIN-CONTAINING PROTEIN"/>
    <property type="match status" value="1"/>
</dbReference>
<dbReference type="SUPFAM" id="SSF51905">
    <property type="entry name" value="FAD/NAD(P)-binding domain"/>
    <property type="match status" value="1"/>
</dbReference>
<keyword evidence="3" id="KW-0560">Oxidoreductase</keyword>
<dbReference type="RefSeq" id="WP_382414432.1">
    <property type="nucleotide sequence ID" value="NZ_AP031500.1"/>
</dbReference>